<keyword evidence="1" id="KW-0812">Transmembrane</keyword>
<gene>
    <name evidence="2" type="ORF">AVDCRST_MAG84-5643</name>
</gene>
<feature type="transmembrane region" description="Helical" evidence="1">
    <location>
        <begin position="28"/>
        <end position="47"/>
    </location>
</feature>
<proteinExistence type="predicted"/>
<evidence type="ECO:0000313" key="2">
    <source>
        <dbReference type="EMBL" id="CAA9391783.1"/>
    </source>
</evidence>
<keyword evidence="1" id="KW-0472">Membrane</keyword>
<organism evidence="2">
    <name type="scientific">uncultured Microcoleus sp</name>
    <dbReference type="NCBI Taxonomy" id="259945"/>
    <lineage>
        <taxon>Bacteria</taxon>
        <taxon>Bacillati</taxon>
        <taxon>Cyanobacteriota</taxon>
        <taxon>Cyanophyceae</taxon>
        <taxon>Oscillatoriophycideae</taxon>
        <taxon>Oscillatoriales</taxon>
        <taxon>Microcoleaceae</taxon>
        <taxon>Microcoleus</taxon>
        <taxon>environmental samples</taxon>
    </lineage>
</organism>
<sequence>TLCSGAPMLVEKAKIPVVRCLSRQRRRYFNFFYTFVLLCIITIVNIHKLQLLSKPTSVLILVKNIQLVMF</sequence>
<feature type="non-terminal residue" evidence="2">
    <location>
        <position position="1"/>
    </location>
</feature>
<reference evidence="2" key="1">
    <citation type="submission" date="2020-02" db="EMBL/GenBank/DDBJ databases">
        <authorList>
            <person name="Meier V. D."/>
        </authorList>
    </citation>
    <scope>NUCLEOTIDE SEQUENCE</scope>
    <source>
        <strain evidence="2">AVDCRST_MAG84</strain>
    </source>
</reference>
<keyword evidence="1" id="KW-1133">Transmembrane helix</keyword>
<evidence type="ECO:0000256" key="1">
    <source>
        <dbReference type="SAM" id="Phobius"/>
    </source>
</evidence>
<dbReference type="EMBL" id="CADCTZ010001339">
    <property type="protein sequence ID" value="CAA9391783.1"/>
    <property type="molecule type" value="Genomic_DNA"/>
</dbReference>
<name>A0A6J4NRL5_9CYAN</name>
<accession>A0A6J4NRL5</accession>
<dbReference type="AlphaFoldDB" id="A0A6J4NRL5"/>
<protein>
    <submittedName>
        <fullName evidence="2">Uncharacterized protein</fullName>
    </submittedName>
</protein>